<name>A0ABD5RI99_9EURY</name>
<sequence>MPDTSYHGWTKPTVDASEDEWGEILNALLDEADLDVIKKGPTSGTPPMPTEDPGTEGRWYLGTDTTDPTDAQTSLPFLFYDDGNAWVTIWDGDAKTLGGNEADTFLSTGETINADQLQGNTPSDFASASHSHSSDDLPDATAYKDESSNFTAGLLSGNRDVVVSDGSERVIRSGTSAPSDATGSDGDIFIVHD</sequence>
<dbReference type="RefSeq" id="WP_247418702.1">
    <property type="nucleotide sequence ID" value="NZ_JALLGW010000002.1"/>
</dbReference>
<gene>
    <name evidence="2" type="ORF">ACFPYI_01865</name>
</gene>
<evidence type="ECO:0000313" key="3">
    <source>
        <dbReference type="Proteomes" id="UP001596099"/>
    </source>
</evidence>
<protein>
    <submittedName>
        <fullName evidence="2">Uncharacterized protein</fullName>
    </submittedName>
</protein>
<feature type="region of interest" description="Disordered" evidence="1">
    <location>
        <begin position="169"/>
        <end position="193"/>
    </location>
</feature>
<dbReference type="EMBL" id="JBHSQH010000001">
    <property type="protein sequence ID" value="MFC5970067.1"/>
    <property type="molecule type" value="Genomic_DNA"/>
</dbReference>
<dbReference type="AlphaFoldDB" id="A0ABD5RI99"/>
<feature type="region of interest" description="Disordered" evidence="1">
    <location>
        <begin position="114"/>
        <end position="143"/>
    </location>
</feature>
<feature type="compositionally biased region" description="Polar residues" evidence="1">
    <location>
        <begin position="173"/>
        <end position="182"/>
    </location>
</feature>
<dbReference type="Proteomes" id="UP001596099">
    <property type="component" value="Unassembled WGS sequence"/>
</dbReference>
<evidence type="ECO:0000256" key="1">
    <source>
        <dbReference type="SAM" id="MobiDB-lite"/>
    </source>
</evidence>
<keyword evidence="3" id="KW-1185">Reference proteome</keyword>
<feature type="region of interest" description="Disordered" evidence="1">
    <location>
        <begin position="37"/>
        <end position="58"/>
    </location>
</feature>
<evidence type="ECO:0000313" key="2">
    <source>
        <dbReference type="EMBL" id="MFC5970067.1"/>
    </source>
</evidence>
<proteinExistence type="predicted"/>
<comment type="caution">
    <text evidence="2">The sequence shown here is derived from an EMBL/GenBank/DDBJ whole genome shotgun (WGS) entry which is preliminary data.</text>
</comment>
<organism evidence="2 3">
    <name type="scientific">Halomarina salina</name>
    <dbReference type="NCBI Taxonomy" id="1872699"/>
    <lineage>
        <taxon>Archaea</taxon>
        <taxon>Methanobacteriati</taxon>
        <taxon>Methanobacteriota</taxon>
        <taxon>Stenosarchaea group</taxon>
        <taxon>Halobacteria</taxon>
        <taxon>Halobacteriales</taxon>
        <taxon>Natronomonadaceae</taxon>
        <taxon>Halomarina</taxon>
    </lineage>
</organism>
<reference evidence="2 3" key="1">
    <citation type="journal article" date="2019" name="Int. J. Syst. Evol. Microbiol.">
        <title>The Global Catalogue of Microorganisms (GCM) 10K type strain sequencing project: providing services to taxonomists for standard genome sequencing and annotation.</title>
        <authorList>
            <consortium name="The Broad Institute Genomics Platform"/>
            <consortium name="The Broad Institute Genome Sequencing Center for Infectious Disease"/>
            <person name="Wu L."/>
            <person name="Ma J."/>
        </authorList>
    </citation>
    <scope>NUCLEOTIDE SEQUENCE [LARGE SCALE GENOMIC DNA]</scope>
    <source>
        <strain evidence="2 3">CGMCC 1.12543</strain>
    </source>
</reference>
<accession>A0ABD5RI99</accession>